<feature type="binding site" evidence="8">
    <location>
        <position position="210"/>
    </location>
    <ligand>
        <name>substrate</name>
    </ligand>
</feature>
<dbReference type="GO" id="GO:0071555">
    <property type="term" value="P:cell wall organization"/>
    <property type="evidence" value="ECO:0007669"/>
    <property type="project" value="UniProtKB-KW"/>
</dbReference>
<dbReference type="EMBL" id="MFBF01000013">
    <property type="protein sequence ID" value="OGD91669.1"/>
    <property type="molecule type" value="Genomic_DNA"/>
</dbReference>
<feature type="active site" description="Proton acceptor" evidence="7">
    <location>
        <position position="53"/>
    </location>
</feature>
<organism evidence="11 12">
    <name type="scientific">Candidatus Curtissbacteria bacterium RIFCSPHIGHO2_02_FULL_42_15</name>
    <dbReference type="NCBI Taxonomy" id="1797716"/>
    <lineage>
        <taxon>Bacteria</taxon>
        <taxon>Candidatus Curtissiibacteriota</taxon>
    </lineage>
</organism>
<dbReference type="GO" id="GO:0008360">
    <property type="term" value="P:regulation of cell shape"/>
    <property type="evidence" value="ECO:0007669"/>
    <property type="project" value="UniProtKB-KW"/>
</dbReference>
<reference evidence="11 12" key="1">
    <citation type="journal article" date="2016" name="Nat. Commun.">
        <title>Thousands of microbial genomes shed light on interconnected biogeochemical processes in an aquifer system.</title>
        <authorList>
            <person name="Anantharaman K."/>
            <person name="Brown C.T."/>
            <person name="Hug L.A."/>
            <person name="Sharon I."/>
            <person name="Castelle C.J."/>
            <person name="Probst A.J."/>
            <person name="Thomas B.C."/>
            <person name="Singh A."/>
            <person name="Wilkins M.J."/>
            <person name="Karaoz U."/>
            <person name="Brodie E.L."/>
            <person name="Williams K.H."/>
            <person name="Hubbard S.S."/>
            <person name="Banfield J.F."/>
        </authorList>
    </citation>
    <scope>NUCLEOTIDE SEQUENCE [LARGE SCALE GENOMIC DNA]</scope>
</reference>
<dbReference type="STRING" id="1797716.A3D07_03590"/>
<dbReference type="Gene3D" id="3.40.710.10">
    <property type="entry name" value="DD-peptidase/beta-lactamase superfamily"/>
    <property type="match status" value="1"/>
</dbReference>
<evidence type="ECO:0000313" key="12">
    <source>
        <dbReference type="Proteomes" id="UP000177124"/>
    </source>
</evidence>
<accession>A0A1F5GIK9</accession>
<comment type="caution">
    <text evidence="11">The sequence shown here is derived from an EMBL/GenBank/DDBJ whole genome shotgun (WGS) entry which is preliminary data.</text>
</comment>
<dbReference type="Proteomes" id="UP000177124">
    <property type="component" value="Unassembled WGS sequence"/>
</dbReference>
<dbReference type="GO" id="GO:0006508">
    <property type="term" value="P:proteolysis"/>
    <property type="evidence" value="ECO:0007669"/>
    <property type="project" value="InterPro"/>
</dbReference>
<name>A0A1F5GIK9_9BACT</name>
<evidence type="ECO:0000256" key="5">
    <source>
        <dbReference type="ARBA" id="ARBA00022984"/>
    </source>
</evidence>
<proteinExistence type="inferred from homology"/>
<dbReference type="SUPFAM" id="SSF56601">
    <property type="entry name" value="beta-lactamase/transpeptidase-like"/>
    <property type="match status" value="1"/>
</dbReference>
<dbReference type="GO" id="GO:0009252">
    <property type="term" value="P:peptidoglycan biosynthetic process"/>
    <property type="evidence" value="ECO:0007669"/>
    <property type="project" value="UniProtKB-KW"/>
</dbReference>
<keyword evidence="6" id="KW-0961">Cell wall biogenesis/degradation</keyword>
<dbReference type="PANTHER" id="PTHR21581">
    <property type="entry name" value="D-ALANYL-D-ALANINE CARBOXYPEPTIDASE"/>
    <property type="match status" value="1"/>
</dbReference>
<feature type="active site" description="Acyl-ester intermediate" evidence="7">
    <location>
        <position position="50"/>
    </location>
</feature>
<dbReference type="Pfam" id="PF00768">
    <property type="entry name" value="Peptidase_S11"/>
    <property type="match status" value="1"/>
</dbReference>
<sequence length="260" mass="28072">MVASSNLAPFANEGFQKAPPVSAKSAIIVDAKRGNVMFEKNSNFRHLSASTTKLMTALVVLEKCSPDNIITVGLVNSNGTQMGLVSGDQVTVETLLYGMLMASGNDAAYVLASSCADSYDVFINLMNERARKLEMANTHFDNPAGFDSDYNFSTAADLAKLARDAVANPLISKIVATKTIVLTDVSGIKTYYVENINKLLGEVDGVEGVKTGHTEAAGEILLTKATRTGNTIIVVVLDSQDRFEDSEKLIEWAFTNHHWQ</sequence>
<protein>
    <recommendedName>
        <fullName evidence="10">Peptidase S11 D-alanyl-D-alanine carboxypeptidase A N-terminal domain-containing protein</fullName>
    </recommendedName>
</protein>
<dbReference type="InterPro" id="IPR018044">
    <property type="entry name" value="Peptidase_S11"/>
</dbReference>
<keyword evidence="4" id="KW-0133">Cell shape</keyword>
<dbReference type="AlphaFoldDB" id="A0A1F5GIK9"/>
<dbReference type="PRINTS" id="PR00725">
    <property type="entry name" value="DADACBPTASE1"/>
</dbReference>
<dbReference type="InterPro" id="IPR012338">
    <property type="entry name" value="Beta-lactam/transpept-like"/>
</dbReference>
<keyword evidence="2" id="KW-0732">Signal</keyword>
<gene>
    <name evidence="11" type="ORF">A3D07_03590</name>
</gene>
<feature type="domain" description="Peptidase S11 D-alanyl-D-alanine carboxypeptidase A N-terminal" evidence="10">
    <location>
        <begin position="17"/>
        <end position="240"/>
    </location>
</feature>
<evidence type="ECO:0000259" key="10">
    <source>
        <dbReference type="Pfam" id="PF00768"/>
    </source>
</evidence>
<evidence type="ECO:0000256" key="3">
    <source>
        <dbReference type="ARBA" id="ARBA00022801"/>
    </source>
</evidence>
<evidence type="ECO:0000256" key="4">
    <source>
        <dbReference type="ARBA" id="ARBA00022960"/>
    </source>
</evidence>
<evidence type="ECO:0000256" key="1">
    <source>
        <dbReference type="ARBA" id="ARBA00007164"/>
    </source>
</evidence>
<feature type="active site" evidence="7">
    <location>
        <position position="103"/>
    </location>
</feature>
<comment type="similarity">
    <text evidence="1 9">Belongs to the peptidase S11 family.</text>
</comment>
<evidence type="ECO:0000313" key="11">
    <source>
        <dbReference type="EMBL" id="OGD91669.1"/>
    </source>
</evidence>
<evidence type="ECO:0000256" key="6">
    <source>
        <dbReference type="ARBA" id="ARBA00023316"/>
    </source>
</evidence>
<dbReference type="PANTHER" id="PTHR21581:SF6">
    <property type="entry name" value="TRAFFICKING PROTEIN PARTICLE COMPLEX SUBUNIT 12"/>
    <property type="match status" value="1"/>
</dbReference>
<evidence type="ECO:0000256" key="9">
    <source>
        <dbReference type="RuleBase" id="RU004016"/>
    </source>
</evidence>
<evidence type="ECO:0000256" key="8">
    <source>
        <dbReference type="PIRSR" id="PIRSR618044-2"/>
    </source>
</evidence>
<keyword evidence="5" id="KW-0573">Peptidoglycan synthesis</keyword>
<dbReference type="GO" id="GO:0009002">
    <property type="term" value="F:serine-type D-Ala-D-Ala carboxypeptidase activity"/>
    <property type="evidence" value="ECO:0007669"/>
    <property type="project" value="InterPro"/>
</dbReference>
<keyword evidence="3" id="KW-0378">Hydrolase</keyword>
<evidence type="ECO:0000256" key="2">
    <source>
        <dbReference type="ARBA" id="ARBA00022729"/>
    </source>
</evidence>
<dbReference type="InterPro" id="IPR001967">
    <property type="entry name" value="Peptidase_S11_N"/>
</dbReference>
<evidence type="ECO:0000256" key="7">
    <source>
        <dbReference type="PIRSR" id="PIRSR618044-1"/>
    </source>
</evidence>